<evidence type="ECO:0000313" key="2">
    <source>
        <dbReference type="Proteomes" id="UP000000305"/>
    </source>
</evidence>
<dbReference type="STRING" id="6669.E9HEE6"/>
<gene>
    <name evidence="1" type="ORF">DAPPUDRAFT_300668</name>
</gene>
<sequence>MVELRLQREDLETRRIEVTQLMKQVASHTADTTRPNKIEEVKQEGIRLRTQLKELTKVWWDVEETAVTRALSLPNSLHSETPIEDSRELYSFIPPKSAHSPSDSTKLDVKFVSHSPTAFYMRGLSARLELNWMRNFSNDWISKGYNLISPPDFVRSLIVDGCGLDFNNPQKVLSLATVPDHGSLEKGNGFHLVGGSSLPAMVAFLTKNAIEEPIPLRLASAGRTYHPPTESNHEDLTNTTQASSIHLLTVMKNCPDAMFKEVVRVQETISMQLQKLDVNFRIIAVPARQLESWEQYRSSVELFSSSSKKFIQVANISIIGDYISRRLSIYGPNKEWPGFVTSQALSVPKLLYCYLKN</sequence>
<accession>E9HEE6</accession>
<dbReference type="InterPro" id="IPR002317">
    <property type="entry name" value="Ser-tRNA-ligase_type_1"/>
</dbReference>
<dbReference type="Gene3D" id="3.30.930.10">
    <property type="entry name" value="Bira Bifunctional Protein, Domain 2"/>
    <property type="match status" value="1"/>
</dbReference>
<dbReference type="AlphaFoldDB" id="E9HEE6"/>
<evidence type="ECO:0000313" key="1">
    <source>
        <dbReference type="EMBL" id="EFX69888.1"/>
    </source>
</evidence>
<dbReference type="GO" id="GO:0004828">
    <property type="term" value="F:serine-tRNA ligase activity"/>
    <property type="evidence" value="ECO:0007669"/>
    <property type="project" value="InterPro"/>
</dbReference>
<dbReference type="InterPro" id="IPR045864">
    <property type="entry name" value="aa-tRNA-synth_II/BPL/LPL"/>
</dbReference>
<dbReference type="Gene3D" id="1.10.287.40">
    <property type="entry name" value="Serine-tRNA synthetase, tRNA binding domain"/>
    <property type="match status" value="1"/>
</dbReference>
<dbReference type="GO" id="GO:0006434">
    <property type="term" value="P:seryl-tRNA aminoacylation"/>
    <property type="evidence" value="ECO:0007669"/>
    <property type="project" value="InterPro"/>
</dbReference>
<dbReference type="KEGG" id="dpx:DAPPUDRAFT_300668"/>
<dbReference type="PhylomeDB" id="E9HEE6"/>
<keyword evidence="2" id="KW-1185">Reference proteome</keyword>
<dbReference type="Proteomes" id="UP000000305">
    <property type="component" value="Unassembled WGS sequence"/>
</dbReference>
<dbReference type="GO" id="GO:0005739">
    <property type="term" value="C:mitochondrion"/>
    <property type="evidence" value="ECO:0000318"/>
    <property type="project" value="GO_Central"/>
</dbReference>
<dbReference type="OMA" id="YQTHHEQ"/>
<dbReference type="FunCoup" id="E9HEE6">
    <property type="interactions" value="43"/>
</dbReference>
<organism evidence="1 2">
    <name type="scientific">Daphnia pulex</name>
    <name type="common">Water flea</name>
    <dbReference type="NCBI Taxonomy" id="6669"/>
    <lineage>
        <taxon>Eukaryota</taxon>
        <taxon>Metazoa</taxon>
        <taxon>Ecdysozoa</taxon>
        <taxon>Arthropoda</taxon>
        <taxon>Crustacea</taxon>
        <taxon>Branchiopoda</taxon>
        <taxon>Diplostraca</taxon>
        <taxon>Cladocera</taxon>
        <taxon>Anomopoda</taxon>
        <taxon>Daphniidae</taxon>
        <taxon>Daphnia</taxon>
    </lineage>
</organism>
<dbReference type="InParanoid" id="E9HEE6"/>
<dbReference type="HOGENOM" id="CLU_776736_0_0_1"/>
<dbReference type="EMBL" id="GL732629">
    <property type="protein sequence ID" value="EFX69888.1"/>
    <property type="molecule type" value="Genomic_DNA"/>
</dbReference>
<dbReference type="FunFam" id="3.30.930.10:FF:000157">
    <property type="entry name" value="Seryl-tRNA synthetase, putative"/>
    <property type="match status" value="1"/>
</dbReference>
<protein>
    <submittedName>
        <fullName evidence="1">Uncharacterized protein</fullName>
    </submittedName>
</protein>
<dbReference type="SUPFAM" id="SSF55681">
    <property type="entry name" value="Class II aaRS and biotin synthetases"/>
    <property type="match status" value="1"/>
</dbReference>
<name>E9HEE6_DAPPU</name>
<dbReference type="GO" id="GO:0005524">
    <property type="term" value="F:ATP binding"/>
    <property type="evidence" value="ECO:0007669"/>
    <property type="project" value="InterPro"/>
</dbReference>
<dbReference type="OrthoDB" id="24683at2759"/>
<dbReference type="PANTHER" id="PTHR11778">
    <property type="entry name" value="SERYL-TRNA SYNTHETASE"/>
    <property type="match status" value="1"/>
</dbReference>
<reference evidence="1 2" key="1">
    <citation type="journal article" date="2011" name="Science">
        <title>The ecoresponsive genome of Daphnia pulex.</title>
        <authorList>
            <person name="Colbourne J.K."/>
            <person name="Pfrender M.E."/>
            <person name="Gilbert D."/>
            <person name="Thomas W.K."/>
            <person name="Tucker A."/>
            <person name="Oakley T.H."/>
            <person name="Tokishita S."/>
            <person name="Aerts A."/>
            <person name="Arnold G.J."/>
            <person name="Basu M.K."/>
            <person name="Bauer D.J."/>
            <person name="Caceres C.E."/>
            <person name="Carmel L."/>
            <person name="Casola C."/>
            <person name="Choi J.H."/>
            <person name="Detter J.C."/>
            <person name="Dong Q."/>
            <person name="Dusheyko S."/>
            <person name="Eads B.D."/>
            <person name="Frohlich T."/>
            <person name="Geiler-Samerotte K.A."/>
            <person name="Gerlach D."/>
            <person name="Hatcher P."/>
            <person name="Jogdeo S."/>
            <person name="Krijgsveld J."/>
            <person name="Kriventseva E.V."/>
            <person name="Kultz D."/>
            <person name="Laforsch C."/>
            <person name="Lindquist E."/>
            <person name="Lopez J."/>
            <person name="Manak J.R."/>
            <person name="Muller J."/>
            <person name="Pangilinan J."/>
            <person name="Patwardhan R.P."/>
            <person name="Pitluck S."/>
            <person name="Pritham E.J."/>
            <person name="Rechtsteiner A."/>
            <person name="Rho M."/>
            <person name="Rogozin I.B."/>
            <person name="Sakarya O."/>
            <person name="Salamov A."/>
            <person name="Schaack S."/>
            <person name="Shapiro H."/>
            <person name="Shiga Y."/>
            <person name="Skalitzky C."/>
            <person name="Smith Z."/>
            <person name="Souvorov A."/>
            <person name="Sung W."/>
            <person name="Tang Z."/>
            <person name="Tsuchiya D."/>
            <person name="Tu H."/>
            <person name="Vos H."/>
            <person name="Wang M."/>
            <person name="Wolf Y.I."/>
            <person name="Yamagata H."/>
            <person name="Yamada T."/>
            <person name="Ye Y."/>
            <person name="Shaw J.R."/>
            <person name="Andrews J."/>
            <person name="Crease T.J."/>
            <person name="Tang H."/>
            <person name="Lucas S.M."/>
            <person name="Robertson H.M."/>
            <person name="Bork P."/>
            <person name="Koonin E.V."/>
            <person name="Zdobnov E.M."/>
            <person name="Grigoriev I.V."/>
            <person name="Lynch M."/>
            <person name="Boore J.L."/>
        </authorList>
    </citation>
    <scope>NUCLEOTIDE SEQUENCE [LARGE SCALE GENOMIC DNA]</scope>
</reference>
<dbReference type="InterPro" id="IPR042103">
    <property type="entry name" value="SerRS_1_N_sf"/>
</dbReference>
<dbReference type="eggNOG" id="KOG2509">
    <property type="taxonomic scope" value="Eukaryota"/>
</dbReference>
<proteinExistence type="predicted"/>
<dbReference type="GO" id="GO:0000049">
    <property type="term" value="F:tRNA binding"/>
    <property type="evidence" value="ECO:0000318"/>
    <property type="project" value="GO_Central"/>
</dbReference>